<keyword evidence="4" id="KW-0032">Aminotransferase</keyword>
<dbReference type="Gene3D" id="1.25.10.10">
    <property type="entry name" value="Leucine-rich Repeat Variant"/>
    <property type="match status" value="1"/>
</dbReference>
<dbReference type="InterPro" id="IPR013977">
    <property type="entry name" value="GcvT_C"/>
</dbReference>
<keyword evidence="13" id="KW-1185">Reference proteome</keyword>
<dbReference type="Gene3D" id="2.40.30.110">
    <property type="entry name" value="Aminomethyltransferase beta-barrel domains"/>
    <property type="match status" value="1"/>
</dbReference>
<evidence type="ECO:0000259" key="8">
    <source>
        <dbReference type="Pfam" id="PF01571"/>
    </source>
</evidence>
<dbReference type="Pfam" id="PF08669">
    <property type="entry name" value="GCV_T_C"/>
    <property type="match status" value="1"/>
</dbReference>
<comment type="catalytic activity">
    <reaction evidence="7">
        <text>N(6)-[(R)-S(8)-aminomethyldihydrolipoyl]-L-lysyl-[protein] + (6S)-5,6,7,8-tetrahydrofolate = N(6)-[(R)-dihydrolipoyl]-L-lysyl-[protein] + (6R)-5,10-methylene-5,6,7,8-tetrahydrofolate + NH4(+)</text>
        <dbReference type="Rhea" id="RHEA:16945"/>
        <dbReference type="Rhea" id="RHEA-COMP:10475"/>
        <dbReference type="Rhea" id="RHEA-COMP:10492"/>
        <dbReference type="ChEBI" id="CHEBI:15636"/>
        <dbReference type="ChEBI" id="CHEBI:28938"/>
        <dbReference type="ChEBI" id="CHEBI:57453"/>
        <dbReference type="ChEBI" id="CHEBI:83100"/>
        <dbReference type="ChEBI" id="CHEBI:83143"/>
        <dbReference type="EC" id="2.1.2.10"/>
    </reaction>
</comment>
<dbReference type="PANTHER" id="PTHR12354">
    <property type="entry name" value="INTERFERON-RELATED DEVELOPMENTAL REGULATOR"/>
    <property type="match status" value="1"/>
</dbReference>
<protein>
    <recommendedName>
        <fullName evidence="3">aminomethyltransferase</fullName>
        <ecNumber evidence="3">2.1.2.10</ecNumber>
    </recommendedName>
    <alternativeName>
        <fullName evidence="6">Glycine cleavage system T protein</fullName>
    </alternativeName>
</protein>
<dbReference type="Gene3D" id="3.30.70.1400">
    <property type="entry name" value="Aminomethyltransferase beta-barrel domains"/>
    <property type="match status" value="1"/>
</dbReference>
<dbReference type="Pfam" id="PF01571">
    <property type="entry name" value="GCV_T"/>
    <property type="match status" value="1"/>
</dbReference>
<sequence length="829" mass="91145">MLARAFANRLCNRLSRETTRTVGLGATGRQDRQASTEYKDSHINSHMHTRQHCSIFDVSHMLQTKVYGKDRVKFIESLIVGDIAELKDNQGTLSLFTNTKGGIMDDLIVTKTDQGYLYARLQEFKAAGHDVDLEFMEESLIALQGPSMAQVLQKGVGDDLRKLTFMTSVLTPVFGIQGCRVTRCGYTGEDGVEISVPSKDVVSLTEKLLADSEVKLAGLGARDSLRLEAGLCLYGNDIDETTTPVEASLVWTIGKRRRQTRDFPGADIIVSQIKAKTQRKRVGLLSTGPPVRQHTPILSSDGRVIGEVTSGCPSPCLKQNVAMGYVEAGLSKVGTSIQVEVRKKAVPAVVSKMPFVPTKYYMGHVSTHSSCMCKLAPVKPDPGLDNTRVASPAFKTMFTVSLHRFSLTVSGKNGVRGESGVSDDDLASDVLSHYSSASESASVVEEGTGEVVDEQTAQEETEDKLKQCIDNLMDKSAKTRLAALESLRLAFSSRVLYEFLLERRFTISDCLERSLRKGGGEEQAAAATVCALLCVQLGGGVEGEEGFKILRPILSSILIDSCATLSARQSCARALGMCCYVSASEDAEDLLKSLGHLESVFVGAYPLGDGSLPTVKAGTPALHSAALQSWALLCTLCPASRINTVLNHHLPRLHACLESSEVNFRIAVGETIALLYELGRDIDQEFEYEDCDALCDSLKSLATDGNKHRAKNDRRKQRSIFREVLHYIENEDFTEEKIQFGIETIYIDGWMRRRIYDAFKEVLESGVRHHLQFNPLLRDIFGLGPPLILDASVKASRISRTERHLFNSAAFKARTKLRNKVRDKRADVM</sequence>
<comment type="caution">
    <text evidence="12">The sequence shown here is derived from an EMBL/GenBank/DDBJ whole genome shotgun (WGS) entry which is preliminary data.</text>
</comment>
<evidence type="ECO:0000256" key="7">
    <source>
        <dbReference type="ARBA" id="ARBA00047665"/>
    </source>
</evidence>
<dbReference type="Gene3D" id="3.30.1360.120">
    <property type="entry name" value="Probable tRNA modification gtpase trme, domain 1"/>
    <property type="match status" value="1"/>
</dbReference>
<feature type="domain" description="Aminomethyltransferase C-terminal" evidence="11">
    <location>
        <begin position="279"/>
        <end position="356"/>
    </location>
</feature>
<evidence type="ECO:0000313" key="13">
    <source>
        <dbReference type="Proteomes" id="UP000830375"/>
    </source>
</evidence>
<dbReference type="InterPro" id="IPR007701">
    <property type="entry name" value="Interferon-rel_develop_reg_N"/>
</dbReference>
<dbReference type="SUPFAM" id="SSF48371">
    <property type="entry name" value="ARM repeat"/>
    <property type="match status" value="1"/>
</dbReference>
<evidence type="ECO:0000256" key="6">
    <source>
        <dbReference type="ARBA" id="ARBA00031395"/>
    </source>
</evidence>
<comment type="similarity">
    <text evidence="1">Belongs to the GcvT family.</text>
</comment>
<dbReference type="Proteomes" id="UP000830375">
    <property type="component" value="Unassembled WGS sequence"/>
</dbReference>
<feature type="domain" description="Interferon-related developmental regulator N-terminal" evidence="10">
    <location>
        <begin position="431"/>
        <end position="729"/>
    </location>
</feature>
<name>A0ABQ8MFI8_LABRO</name>
<reference evidence="12 13" key="1">
    <citation type="submission" date="2022-01" db="EMBL/GenBank/DDBJ databases">
        <title>A high-quality chromosome-level genome assembly of rohu carp, Labeo rohita.</title>
        <authorList>
            <person name="Arick M.A. II"/>
            <person name="Hsu C.-Y."/>
            <person name="Magbanua Z."/>
            <person name="Pechanova O."/>
            <person name="Grover C."/>
            <person name="Miller E."/>
            <person name="Thrash A."/>
            <person name="Ezzel L."/>
            <person name="Alam S."/>
            <person name="Benzie J."/>
            <person name="Hamilton M."/>
            <person name="Karsi A."/>
            <person name="Lawrence M.L."/>
            <person name="Peterson D.G."/>
        </authorList>
    </citation>
    <scope>NUCLEOTIDE SEQUENCE [LARGE SCALE GENOMIC DNA]</scope>
    <source>
        <strain evidence="13">BAU-BD-2019</strain>
        <tissue evidence="12">Blood</tissue>
    </source>
</reference>
<evidence type="ECO:0000259" key="11">
    <source>
        <dbReference type="Pfam" id="PF08669"/>
    </source>
</evidence>
<evidence type="ECO:0000256" key="1">
    <source>
        <dbReference type="ARBA" id="ARBA00008609"/>
    </source>
</evidence>
<dbReference type="PANTHER" id="PTHR12354:SF8">
    <property type="entry name" value="INTERFERON-RELATED DEVELOPMENTAL REGULATOR 2"/>
    <property type="match status" value="1"/>
</dbReference>
<organism evidence="12 13">
    <name type="scientific">Labeo rohita</name>
    <name type="common">Indian major carp</name>
    <name type="synonym">Cyprinus rohita</name>
    <dbReference type="NCBI Taxonomy" id="84645"/>
    <lineage>
        <taxon>Eukaryota</taxon>
        <taxon>Metazoa</taxon>
        <taxon>Chordata</taxon>
        <taxon>Craniata</taxon>
        <taxon>Vertebrata</taxon>
        <taxon>Euteleostomi</taxon>
        <taxon>Actinopterygii</taxon>
        <taxon>Neopterygii</taxon>
        <taxon>Teleostei</taxon>
        <taxon>Ostariophysi</taxon>
        <taxon>Cypriniformes</taxon>
        <taxon>Cyprinidae</taxon>
        <taxon>Labeoninae</taxon>
        <taxon>Labeonini</taxon>
        <taxon>Labeo</taxon>
    </lineage>
</organism>
<dbReference type="InterPro" id="IPR039777">
    <property type="entry name" value="IFRD"/>
</dbReference>
<dbReference type="Gene3D" id="4.10.1250.10">
    <property type="entry name" value="Aminomethyltransferase fragment"/>
    <property type="match status" value="1"/>
</dbReference>
<dbReference type="InterPro" id="IPR006222">
    <property type="entry name" value="GCVT_N"/>
</dbReference>
<evidence type="ECO:0000256" key="3">
    <source>
        <dbReference type="ARBA" id="ARBA00012616"/>
    </source>
</evidence>
<proteinExistence type="inferred from homology"/>
<dbReference type="InterPro" id="IPR027266">
    <property type="entry name" value="TrmE/GcvT-like"/>
</dbReference>
<dbReference type="Pfam" id="PF04836">
    <property type="entry name" value="IFRD_C"/>
    <property type="match status" value="1"/>
</dbReference>
<dbReference type="InterPro" id="IPR006921">
    <property type="entry name" value="Interferon-rel_develop_reg_C"/>
</dbReference>
<dbReference type="NCBIfam" id="TIGR00528">
    <property type="entry name" value="gcvT"/>
    <property type="match status" value="1"/>
</dbReference>
<evidence type="ECO:0000313" key="12">
    <source>
        <dbReference type="EMBL" id="KAI2661637.1"/>
    </source>
</evidence>
<evidence type="ECO:0000259" key="10">
    <source>
        <dbReference type="Pfam" id="PF05004"/>
    </source>
</evidence>
<dbReference type="InterPro" id="IPR016024">
    <property type="entry name" value="ARM-type_fold"/>
</dbReference>
<dbReference type="InterPro" id="IPR029043">
    <property type="entry name" value="GcvT/YgfZ_C"/>
</dbReference>
<comment type="similarity">
    <text evidence="2">Belongs to the IFRD family.</text>
</comment>
<dbReference type="InterPro" id="IPR011989">
    <property type="entry name" value="ARM-like"/>
</dbReference>
<keyword evidence="5" id="KW-0808">Transferase</keyword>
<dbReference type="Pfam" id="PF05004">
    <property type="entry name" value="IFRD"/>
    <property type="match status" value="1"/>
</dbReference>
<evidence type="ECO:0000256" key="5">
    <source>
        <dbReference type="ARBA" id="ARBA00022679"/>
    </source>
</evidence>
<dbReference type="SUPFAM" id="SSF101790">
    <property type="entry name" value="Aminomethyltransferase beta-barrel domain"/>
    <property type="match status" value="1"/>
</dbReference>
<evidence type="ECO:0000259" key="9">
    <source>
        <dbReference type="Pfam" id="PF04836"/>
    </source>
</evidence>
<evidence type="ECO:0000256" key="4">
    <source>
        <dbReference type="ARBA" id="ARBA00022576"/>
    </source>
</evidence>
<dbReference type="SUPFAM" id="SSF103025">
    <property type="entry name" value="Folate-binding domain"/>
    <property type="match status" value="1"/>
</dbReference>
<evidence type="ECO:0000256" key="2">
    <source>
        <dbReference type="ARBA" id="ARBA00008828"/>
    </source>
</evidence>
<gene>
    <name evidence="12" type="ORF">H4Q32_007278</name>
</gene>
<feature type="domain" description="GCVT N-terminal" evidence="8">
    <location>
        <begin position="38"/>
        <end position="255"/>
    </location>
</feature>
<dbReference type="EC" id="2.1.2.10" evidence="3"/>
<dbReference type="InterPro" id="IPR006223">
    <property type="entry name" value="GcvT"/>
</dbReference>
<feature type="domain" description="Interferon-related developmental regulator C-terminal" evidence="9">
    <location>
        <begin position="774"/>
        <end position="826"/>
    </location>
</feature>
<dbReference type="EMBL" id="JACTAM010000008">
    <property type="protein sequence ID" value="KAI2661637.1"/>
    <property type="molecule type" value="Genomic_DNA"/>
</dbReference>
<accession>A0ABQ8MFI8</accession>